<dbReference type="RefSeq" id="WP_053234347.1">
    <property type="nucleotide sequence ID" value="NZ_CP011125.1"/>
</dbReference>
<feature type="chain" id="PRO_5002512477" description="Lipoprotein" evidence="2">
    <location>
        <begin position="20"/>
        <end position="212"/>
    </location>
</feature>
<proteinExistence type="predicted"/>
<sequence length="212" mass="23719">MRQTARALLAATLTVSSFATGCGGPSTPVIQVTGPFTDEHAVAFDNAVDYIDDPSILEGSWLRSWEEDIDRRVSLADAVALVTVTTLRTDVDLDRHETLRLVAHVDRERHGDLPDEVTLTVRQADAGFATVQGNDARILNQRFVAFVKWADEEGRVIARWHLSPAAERVMRRVNTLIERRHVDPDDRRRVIIHEHEAESSGADEGEAEDDEF</sequence>
<evidence type="ECO:0008006" key="5">
    <source>
        <dbReference type="Google" id="ProtNLM"/>
    </source>
</evidence>
<keyword evidence="4" id="KW-1185">Reference proteome</keyword>
<keyword evidence="2" id="KW-0732">Signal</keyword>
<name>A0A0F6YJI0_9BACT</name>
<dbReference type="KEGG" id="samy:DB32_004190"/>
<dbReference type="Proteomes" id="UP000034883">
    <property type="component" value="Chromosome"/>
</dbReference>
<dbReference type="PROSITE" id="PS51257">
    <property type="entry name" value="PROKAR_LIPOPROTEIN"/>
    <property type="match status" value="1"/>
</dbReference>
<dbReference type="EMBL" id="CP011125">
    <property type="protein sequence ID" value="AKF07041.1"/>
    <property type="molecule type" value="Genomic_DNA"/>
</dbReference>
<dbReference type="AlphaFoldDB" id="A0A0F6YJI0"/>
<organism evidence="3 4">
    <name type="scientific">Sandaracinus amylolyticus</name>
    <dbReference type="NCBI Taxonomy" id="927083"/>
    <lineage>
        <taxon>Bacteria</taxon>
        <taxon>Pseudomonadati</taxon>
        <taxon>Myxococcota</taxon>
        <taxon>Polyangia</taxon>
        <taxon>Polyangiales</taxon>
        <taxon>Sandaracinaceae</taxon>
        <taxon>Sandaracinus</taxon>
    </lineage>
</organism>
<gene>
    <name evidence="3" type="ORF">DB32_004190</name>
</gene>
<reference evidence="3 4" key="1">
    <citation type="submission" date="2015-03" db="EMBL/GenBank/DDBJ databases">
        <title>Genome assembly of Sandaracinus amylolyticus DSM 53668.</title>
        <authorList>
            <person name="Sharma G."/>
            <person name="Subramanian S."/>
        </authorList>
    </citation>
    <scope>NUCLEOTIDE SEQUENCE [LARGE SCALE GENOMIC DNA]</scope>
    <source>
        <strain evidence="3 4">DSM 53668</strain>
    </source>
</reference>
<evidence type="ECO:0000313" key="3">
    <source>
        <dbReference type="EMBL" id="AKF07041.1"/>
    </source>
</evidence>
<dbReference type="STRING" id="927083.DB32_004190"/>
<feature type="region of interest" description="Disordered" evidence="1">
    <location>
        <begin position="193"/>
        <end position="212"/>
    </location>
</feature>
<evidence type="ECO:0000256" key="1">
    <source>
        <dbReference type="SAM" id="MobiDB-lite"/>
    </source>
</evidence>
<protein>
    <recommendedName>
        <fullName evidence="5">Lipoprotein</fullName>
    </recommendedName>
</protein>
<feature type="signal peptide" evidence="2">
    <location>
        <begin position="1"/>
        <end position="19"/>
    </location>
</feature>
<evidence type="ECO:0000313" key="4">
    <source>
        <dbReference type="Proteomes" id="UP000034883"/>
    </source>
</evidence>
<evidence type="ECO:0000256" key="2">
    <source>
        <dbReference type="SAM" id="SignalP"/>
    </source>
</evidence>
<feature type="compositionally biased region" description="Acidic residues" evidence="1">
    <location>
        <begin position="201"/>
        <end position="212"/>
    </location>
</feature>
<accession>A0A0F6YJI0</accession>